<organism evidence="2 3">
    <name type="scientific">Chenggangzhangella methanolivorans</name>
    <dbReference type="NCBI Taxonomy" id="1437009"/>
    <lineage>
        <taxon>Bacteria</taxon>
        <taxon>Pseudomonadati</taxon>
        <taxon>Pseudomonadota</taxon>
        <taxon>Alphaproteobacteria</taxon>
        <taxon>Hyphomicrobiales</taxon>
        <taxon>Methylopilaceae</taxon>
        <taxon>Chenggangzhangella</taxon>
    </lineage>
</organism>
<reference evidence="2" key="1">
    <citation type="submission" date="2021-08" db="EMBL/GenBank/DDBJ databases">
        <authorList>
            <person name="Zhang H."/>
            <person name="Xu M."/>
            <person name="Yu Z."/>
            <person name="Yang L."/>
            <person name="Cai Y."/>
        </authorList>
    </citation>
    <scope>NUCLEOTIDE SEQUENCE</scope>
    <source>
        <strain evidence="2">CHL1</strain>
    </source>
</reference>
<gene>
    <name evidence="2" type="ORF">K6K41_18115</name>
</gene>
<dbReference type="AlphaFoldDB" id="A0A9E6UJZ1"/>
<sequence length="146" mass="15176">MTPSASGAASIAGMRAASVASILSSHRRENTVMASSAGTVATVNEVLTPKLPPPPPRKPQNRFGSAPCDTERTAPSAVTISAPVIASEPTPKRRMLKPMPPPSMKPAMPTVGQRPWVMARPAARSPAATSRLRQPAPIVTRPLAAS</sequence>
<dbReference type="EMBL" id="CP081869">
    <property type="protein sequence ID" value="QZO02553.1"/>
    <property type="molecule type" value="Genomic_DNA"/>
</dbReference>
<name>A0A9E6UJZ1_9HYPH</name>
<keyword evidence="3" id="KW-1185">Reference proteome</keyword>
<dbReference type="Proteomes" id="UP000825701">
    <property type="component" value="Chromosome"/>
</dbReference>
<accession>A0A9E6UJZ1</accession>
<feature type="compositionally biased region" description="Low complexity" evidence="1">
    <location>
        <begin position="119"/>
        <end position="133"/>
    </location>
</feature>
<protein>
    <submittedName>
        <fullName evidence="2">Uncharacterized protein</fullName>
    </submittedName>
</protein>
<feature type="region of interest" description="Disordered" evidence="1">
    <location>
        <begin position="42"/>
        <end position="146"/>
    </location>
</feature>
<dbReference type="KEGG" id="cmet:K6K41_18115"/>
<evidence type="ECO:0000313" key="2">
    <source>
        <dbReference type="EMBL" id="QZO02553.1"/>
    </source>
</evidence>
<evidence type="ECO:0000313" key="3">
    <source>
        <dbReference type="Proteomes" id="UP000825701"/>
    </source>
</evidence>
<proteinExistence type="predicted"/>
<evidence type="ECO:0000256" key="1">
    <source>
        <dbReference type="SAM" id="MobiDB-lite"/>
    </source>
</evidence>